<organism evidence="2 3">
    <name type="scientific">Punica granatum</name>
    <name type="common">Pomegranate</name>
    <dbReference type="NCBI Taxonomy" id="22663"/>
    <lineage>
        <taxon>Eukaryota</taxon>
        <taxon>Viridiplantae</taxon>
        <taxon>Streptophyta</taxon>
        <taxon>Embryophyta</taxon>
        <taxon>Tracheophyta</taxon>
        <taxon>Spermatophyta</taxon>
        <taxon>Magnoliopsida</taxon>
        <taxon>eudicotyledons</taxon>
        <taxon>Gunneridae</taxon>
        <taxon>Pentapetalae</taxon>
        <taxon>rosids</taxon>
        <taxon>malvids</taxon>
        <taxon>Myrtales</taxon>
        <taxon>Lythraceae</taxon>
        <taxon>Punica</taxon>
    </lineage>
</organism>
<name>A0A2I0ISK3_PUNGR</name>
<dbReference type="EMBL" id="PGOL01002563">
    <property type="protein sequence ID" value="PKI46972.1"/>
    <property type="molecule type" value="Genomic_DNA"/>
</dbReference>
<reference evidence="2 3" key="1">
    <citation type="submission" date="2017-11" db="EMBL/GenBank/DDBJ databases">
        <title>De-novo sequencing of pomegranate (Punica granatum L.) genome.</title>
        <authorList>
            <person name="Akparov Z."/>
            <person name="Amiraslanov A."/>
            <person name="Hajiyeva S."/>
            <person name="Abbasov M."/>
            <person name="Kaur K."/>
            <person name="Hamwieh A."/>
            <person name="Solovyev V."/>
            <person name="Salamov A."/>
            <person name="Braich B."/>
            <person name="Kosarev P."/>
            <person name="Mahmoud A."/>
            <person name="Hajiyev E."/>
            <person name="Babayeva S."/>
            <person name="Izzatullayeva V."/>
            <person name="Mammadov A."/>
            <person name="Mammadov A."/>
            <person name="Sharifova S."/>
            <person name="Ojaghi J."/>
            <person name="Eynullazada K."/>
            <person name="Bayramov B."/>
            <person name="Abdulazimova A."/>
            <person name="Shahmuradov I."/>
        </authorList>
    </citation>
    <scope>NUCLEOTIDE SEQUENCE [LARGE SCALE GENOMIC DNA]</scope>
    <source>
        <strain evidence="3">cv. AG2017</strain>
        <tissue evidence="2">Leaf</tissue>
    </source>
</reference>
<comment type="caution">
    <text evidence="2">The sequence shown here is derived from an EMBL/GenBank/DDBJ whole genome shotgun (WGS) entry which is preliminary data.</text>
</comment>
<feature type="region of interest" description="Disordered" evidence="1">
    <location>
        <begin position="51"/>
        <end position="79"/>
    </location>
</feature>
<evidence type="ECO:0000313" key="3">
    <source>
        <dbReference type="Proteomes" id="UP000233551"/>
    </source>
</evidence>
<dbReference type="Proteomes" id="UP000233551">
    <property type="component" value="Unassembled WGS sequence"/>
</dbReference>
<evidence type="ECO:0000313" key="2">
    <source>
        <dbReference type="EMBL" id="PKI46972.1"/>
    </source>
</evidence>
<gene>
    <name evidence="2" type="ORF">CRG98_032671</name>
</gene>
<protein>
    <submittedName>
        <fullName evidence="2">Uncharacterized protein</fullName>
    </submittedName>
</protein>
<accession>A0A2I0ISK3</accession>
<sequence>MQPNPKDGWTEWCSGRTSCCIQYEKDHTVRPWLLKLIENLVTRGSRPLPFLPPPVDRRTWRPRRSARIPAAAQTRQAPL</sequence>
<keyword evidence="3" id="KW-1185">Reference proteome</keyword>
<evidence type="ECO:0000256" key="1">
    <source>
        <dbReference type="SAM" id="MobiDB-lite"/>
    </source>
</evidence>
<proteinExistence type="predicted"/>
<dbReference type="AlphaFoldDB" id="A0A2I0ISK3"/>